<keyword evidence="3" id="KW-1185">Reference proteome</keyword>
<dbReference type="InterPro" id="IPR034751">
    <property type="entry name" value="Yippee"/>
</dbReference>
<dbReference type="PROSITE" id="PS51792">
    <property type="entry name" value="YIPPEE"/>
    <property type="match status" value="1"/>
</dbReference>
<dbReference type="EMBL" id="OZ034813">
    <property type="protein sequence ID" value="CAL1352112.1"/>
    <property type="molecule type" value="Genomic_DNA"/>
</dbReference>
<proteinExistence type="predicted"/>
<gene>
    <name evidence="2" type="ORF">LTRI10_LOCUS104</name>
</gene>
<evidence type="ECO:0000313" key="3">
    <source>
        <dbReference type="Proteomes" id="UP001497516"/>
    </source>
</evidence>
<protein>
    <recommendedName>
        <fullName evidence="1">Yippee domain-containing protein</fullName>
    </recommendedName>
</protein>
<feature type="domain" description="Yippee" evidence="1">
    <location>
        <begin position="10"/>
        <end position="107"/>
    </location>
</feature>
<evidence type="ECO:0000313" key="2">
    <source>
        <dbReference type="EMBL" id="CAL1352112.1"/>
    </source>
</evidence>
<reference evidence="2 3" key="1">
    <citation type="submission" date="2024-04" db="EMBL/GenBank/DDBJ databases">
        <authorList>
            <person name="Fracassetti M."/>
        </authorList>
    </citation>
    <scope>NUCLEOTIDE SEQUENCE [LARGE SCALE GENOMIC DNA]</scope>
</reference>
<dbReference type="Proteomes" id="UP001497516">
    <property type="component" value="Chromosome 1"/>
</dbReference>
<dbReference type="AlphaFoldDB" id="A0AAV2C7N8"/>
<sequence>MIFSHFLGVLPFRGEESKQKWGDCSLRTRRERRCSCARAAGSIPLPKMTSSPRSFRVAMAALISSGKWSIYSCMQLVGWRYEIAKEESQKYKEGMFILEKERMEKKGG</sequence>
<name>A0AAV2C7N8_9ROSI</name>
<evidence type="ECO:0000259" key="1">
    <source>
        <dbReference type="PROSITE" id="PS51792"/>
    </source>
</evidence>
<organism evidence="2 3">
    <name type="scientific">Linum trigynum</name>
    <dbReference type="NCBI Taxonomy" id="586398"/>
    <lineage>
        <taxon>Eukaryota</taxon>
        <taxon>Viridiplantae</taxon>
        <taxon>Streptophyta</taxon>
        <taxon>Embryophyta</taxon>
        <taxon>Tracheophyta</taxon>
        <taxon>Spermatophyta</taxon>
        <taxon>Magnoliopsida</taxon>
        <taxon>eudicotyledons</taxon>
        <taxon>Gunneridae</taxon>
        <taxon>Pentapetalae</taxon>
        <taxon>rosids</taxon>
        <taxon>fabids</taxon>
        <taxon>Malpighiales</taxon>
        <taxon>Linaceae</taxon>
        <taxon>Linum</taxon>
    </lineage>
</organism>
<accession>A0AAV2C7N8</accession>